<proteinExistence type="predicted"/>
<protein>
    <submittedName>
        <fullName evidence="3">Aminoacylase</fullName>
    </submittedName>
</protein>
<keyword evidence="1" id="KW-0732">Signal</keyword>
<dbReference type="PANTHER" id="PTHR11647">
    <property type="entry name" value="HYDRANTOINASE/DIHYDROPYRIMIDINASE FAMILY MEMBER"/>
    <property type="match status" value="1"/>
</dbReference>
<dbReference type="EMBL" id="CP029600">
    <property type="protein sequence ID" value="AWO01486.1"/>
    <property type="molecule type" value="Genomic_DNA"/>
</dbReference>
<organism evidence="3 4">
    <name type="scientific">Chitinophaga alhagiae</name>
    <dbReference type="NCBI Taxonomy" id="2203219"/>
    <lineage>
        <taxon>Bacteria</taxon>
        <taxon>Pseudomonadati</taxon>
        <taxon>Bacteroidota</taxon>
        <taxon>Chitinophagia</taxon>
        <taxon>Chitinophagales</taxon>
        <taxon>Chitinophagaceae</taxon>
        <taxon>Chitinophaga</taxon>
    </lineage>
</organism>
<dbReference type="RefSeq" id="WP_119077698.1">
    <property type="nucleotide sequence ID" value="NZ_CP029600.1"/>
</dbReference>
<evidence type="ECO:0000313" key="3">
    <source>
        <dbReference type="EMBL" id="AWO01486.1"/>
    </source>
</evidence>
<evidence type="ECO:0000313" key="4">
    <source>
        <dbReference type="Proteomes" id="UP000246099"/>
    </source>
</evidence>
<dbReference type="Pfam" id="PF07969">
    <property type="entry name" value="Amidohydro_3"/>
    <property type="match status" value="1"/>
</dbReference>
<dbReference type="CDD" id="cd01297">
    <property type="entry name" value="D-aminoacylase"/>
    <property type="match status" value="1"/>
</dbReference>
<dbReference type="InterPro" id="IPR013108">
    <property type="entry name" value="Amidohydro_3"/>
</dbReference>
<dbReference type="InterPro" id="IPR011059">
    <property type="entry name" value="Metal-dep_hydrolase_composite"/>
</dbReference>
<dbReference type="Gene3D" id="3.20.20.140">
    <property type="entry name" value="Metal-dependent hydrolases"/>
    <property type="match status" value="2"/>
</dbReference>
<feature type="domain" description="Amidohydrolase 3" evidence="2">
    <location>
        <begin position="65"/>
        <end position="505"/>
    </location>
</feature>
<feature type="chain" id="PRO_5046373207" evidence="1">
    <location>
        <begin position="20"/>
        <end position="524"/>
    </location>
</feature>
<keyword evidence="4" id="KW-1185">Reference proteome</keyword>
<sequence>MTKRLLLLSFLLAAFGAHAQQCDLLIRNAKIIDGTGNSWFYGDVAVKDGKVLQTGRLPAGFTASRTIDAAGMVAAPGFIDVHTHIEGDEFKVPTADNFLYDGVTTVVTGNCGSSNVDLGRYFHRLDSLKTSVNVASLIGHNDVRRAIMGSSDRAPTATEQQQMEALVAKAMQNGAVGLSTGLIYLPGLYARTPEVVGLARVAAQYGGLYATHMRNEGDAVEAAIAEALAIGRQANIPVEISHFKIGGKQNWGRSKITLAMVEKARREGLEVTIDQYPYTASSTSLRTMLPDWALSGGTDSIQYRLTDPAIRKKIAAEMTALYKNRRLKHLDYAVVAYFRQDTSLNGKNIAEINTIKGRKPRLKEEVQTVLDLAAQGSASMVFHGMSEEDVQYIMRYPFNMFASDASIREYNVGVPHPRGYGTNARVLGKYVREEKVIGLEEAVRRMSSLPAQKFRLQNRGLLLPGYAADIVVFNPDEVKDRSTFTAPHQYSTGFQYVLVNGVVTVDGGRHNGTRSGAVLKLNAP</sequence>
<gene>
    <name evidence="3" type="ORF">DLD77_07160</name>
</gene>
<evidence type="ECO:0000259" key="2">
    <source>
        <dbReference type="Pfam" id="PF07969"/>
    </source>
</evidence>
<accession>A0ABM6WBW1</accession>
<dbReference type="Proteomes" id="UP000246099">
    <property type="component" value="Chromosome"/>
</dbReference>
<reference evidence="3 4" key="1">
    <citation type="submission" date="2018-05" db="EMBL/GenBank/DDBJ databases">
        <title>Chitinophaga sp. nov., isolated from rhizosphere soil of Alhagi.</title>
        <authorList>
            <person name="Liu Y."/>
        </authorList>
    </citation>
    <scope>NUCLEOTIDE SEQUENCE [LARGE SCALE GENOMIC DNA]</scope>
    <source>
        <strain evidence="3 4">T22</strain>
    </source>
</reference>
<dbReference type="SUPFAM" id="SSF51556">
    <property type="entry name" value="Metallo-dependent hydrolases"/>
    <property type="match status" value="1"/>
</dbReference>
<name>A0ABM6WBW1_9BACT</name>
<dbReference type="SUPFAM" id="SSF51338">
    <property type="entry name" value="Composite domain of metallo-dependent hydrolases"/>
    <property type="match status" value="1"/>
</dbReference>
<dbReference type="PANTHER" id="PTHR11647:SF1">
    <property type="entry name" value="COLLAPSIN RESPONSE MEDIATOR PROTEIN"/>
    <property type="match status" value="1"/>
</dbReference>
<evidence type="ECO:0000256" key="1">
    <source>
        <dbReference type="SAM" id="SignalP"/>
    </source>
</evidence>
<dbReference type="InterPro" id="IPR032466">
    <property type="entry name" value="Metal_Hydrolase"/>
</dbReference>
<feature type="signal peptide" evidence="1">
    <location>
        <begin position="1"/>
        <end position="19"/>
    </location>
</feature>
<dbReference type="InterPro" id="IPR050378">
    <property type="entry name" value="Metallo-dep_Hydrolases_sf"/>
</dbReference>